<gene>
    <name evidence="1" type="ORF">PPNO1_LOCUS1544</name>
</gene>
<evidence type="ECO:0000313" key="1">
    <source>
        <dbReference type="EMBL" id="CAI4211769.1"/>
    </source>
</evidence>
<keyword evidence="2" id="KW-1185">Reference proteome</keyword>
<accession>A0A9P1GXM2</accession>
<dbReference type="Proteomes" id="UP000838763">
    <property type="component" value="Unassembled WGS sequence"/>
</dbReference>
<organism evidence="1 2">
    <name type="scientific">Parascedosporium putredinis</name>
    <dbReference type="NCBI Taxonomy" id="1442378"/>
    <lineage>
        <taxon>Eukaryota</taxon>
        <taxon>Fungi</taxon>
        <taxon>Dikarya</taxon>
        <taxon>Ascomycota</taxon>
        <taxon>Pezizomycotina</taxon>
        <taxon>Sordariomycetes</taxon>
        <taxon>Hypocreomycetidae</taxon>
        <taxon>Microascales</taxon>
        <taxon>Microascaceae</taxon>
        <taxon>Parascedosporium</taxon>
    </lineage>
</organism>
<sequence>MPSSSPRPGSASYYGKLGLENSSYTPEAYYTNEEISVVHEIVVAAQACLDNRYEADPVPTSALFQAYDAILPVHGIDPEDDQHISRLLFRIGGERGEGTLLDKLGSVLSRPDPDPPD</sequence>
<protein>
    <submittedName>
        <fullName evidence="1">Uncharacterized protein</fullName>
    </submittedName>
</protein>
<proteinExistence type="predicted"/>
<evidence type="ECO:0000313" key="2">
    <source>
        <dbReference type="Proteomes" id="UP000838763"/>
    </source>
</evidence>
<dbReference type="OrthoDB" id="5215300at2759"/>
<dbReference type="AlphaFoldDB" id="A0A9P1GXM2"/>
<comment type="caution">
    <text evidence="1">The sequence shown here is derived from an EMBL/GenBank/DDBJ whole genome shotgun (WGS) entry which is preliminary data.</text>
</comment>
<reference evidence="1" key="1">
    <citation type="submission" date="2022-11" db="EMBL/GenBank/DDBJ databases">
        <authorList>
            <person name="Scott C."/>
            <person name="Bruce N."/>
        </authorList>
    </citation>
    <scope>NUCLEOTIDE SEQUENCE</scope>
</reference>
<name>A0A9P1GXM2_9PEZI</name>
<dbReference type="EMBL" id="CALLCH030000003">
    <property type="protein sequence ID" value="CAI4211769.1"/>
    <property type="molecule type" value="Genomic_DNA"/>
</dbReference>